<dbReference type="Proteomes" id="UP000288716">
    <property type="component" value="Unassembled WGS sequence"/>
</dbReference>
<organism evidence="3 4">
    <name type="scientific">Leptotrombidium deliense</name>
    <dbReference type="NCBI Taxonomy" id="299467"/>
    <lineage>
        <taxon>Eukaryota</taxon>
        <taxon>Metazoa</taxon>
        <taxon>Ecdysozoa</taxon>
        <taxon>Arthropoda</taxon>
        <taxon>Chelicerata</taxon>
        <taxon>Arachnida</taxon>
        <taxon>Acari</taxon>
        <taxon>Acariformes</taxon>
        <taxon>Trombidiformes</taxon>
        <taxon>Prostigmata</taxon>
        <taxon>Anystina</taxon>
        <taxon>Parasitengona</taxon>
        <taxon>Trombiculoidea</taxon>
        <taxon>Trombiculidae</taxon>
        <taxon>Leptotrombidium</taxon>
    </lineage>
</organism>
<keyword evidence="2" id="KW-0812">Transmembrane</keyword>
<dbReference type="OrthoDB" id="6515336at2759"/>
<gene>
    <name evidence="3" type="ORF">B4U80_09976</name>
</gene>
<evidence type="ECO:0000256" key="2">
    <source>
        <dbReference type="SAM" id="Phobius"/>
    </source>
</evidence>
<keyword evidence="2" id="KW-0472">Membrane</keyword>
<evidence type="ECO:0000313" key="4">
    <source>
        <dbReference type="Proteomes" id="UP000288716"/>
    </source>
</evidence>
<sequence length="165" mass="18668">MNVFKQKISEDSSVHKVAINKTHRHFFLFTGLFVGCTVLIGLWGVLREYIPVVFGFVVMLVFSFVFEGVGAYKSGSKEVLELKAYSALPELFFMLISLIYCALIRQSEKQLANLPIYRQTMAESRRESLAIQEDNDGVDNPAMIHDEEANATAPSKPYLEIPTKR</sequence>
<keyword evidence="4" id="KW-1185">Reference proteome</keyword>
<feature type="transmembrane region" description="Helical" evidence="2">
    <location>
        <begin position="52"/>
        <end position="72"/>
    </location>
</feature>
<protein>
    <submittedName>
        <fullName evidence="3">Uncharacterized protein</fullName>
    </submittedName>
</protein>
<dbReference type="EMBL" id="NCKV01003471">
    <property type="protein sequence ID" value="RWS25687.1"/>
    <property type="molecule type" value="Genomic_DNA"/>
</dbReference>
<name>A0A443SDT0_9ACAR</name>
<dbReference type="VEuPathDB" id="VectorBase:LDEU006352"/>
<feature type="transmembrane region" description="Helical" evidence="2">
    <location>
        <begin position="84"/>
        <end position="105"/>
    </location>
</feature>
<proteinExistence type="predicted"/>
<dbReference type="AlphaFoldDB" id="A0A443SDT0"/>
<comment type="caution">
    <text evidence="3">The sequence shown here is derived from an EMBL/GenBank/DDBJ whole genome shotgun (WGS) entry which is preliminary data.</text>
</comment>
<feature type="region of interest" description="Disordered" evidence="1">
    <location>
        <begin position="136"/>
        <end position="165"/>
    </location>
</feature>
<evidence type="ECO:0000313" key="3">
    <source>
        <dbReference type="EMBL" id="RWS25687.1"/>
    </source>
</evidence>
<reference evidence="3 4" key="1">
    <citation type="journal article" date="2018" name="Gigascience">
        <title>Genomes of trombidid mites reveal novel predicted allergens and laterally-transferred genes associated with secondary metabolism.</title>
        <authorList>
            <person name="Dong X."/>
            <person name="Chaisiri K."/>
            <person name="Xia D."/>
            <person name="Armstrong S.D."/>
            <person name="Fang Y."/>
            <person name="Donnelly M.J."/>
            <person name="Kadowaki T."/>
            <person name="McGarry J.W."/>
            <person name="Darby A.C."/>
            <person name="Makepeace B.L."/>
        </authorList>
    </citation>
    <scope>NUCLEOTIDE SEQUENCE [LARGE SCALE GENOMIC DNA]</scope>
    <source>
        <strain evidence="3">UoL-UT</strain>
    </source>
</reference>
<evidence type="ECO:0000256" key="1">
    <source>
        <dbReference type="SAM" id="MobiDB-lite"/>
    </source>
</evidence>
<feature type="transmembrane region" description="Helical" evidence="2">
    <location>
        <begin position="26"/>
        <end position="46"/>
    </location>
</feature>
<accession>A0A443SDT0</accession>
<keyword evidence="2" id="KW-1133">Transmembrane helix</keyword>